<reference evidence="12 13" key="1">
    <citation type="submission" date="2019-08" db="EMBL/GenBank/DDBJ databases">
        <title>Genome of Phaeodactylibacter luteus.</title>
        <authorList>
            <person name="Bowman J.P."/>
        </authorList>
    </citation>
    <scope>NUCLEOTIDE SEQUENCE [LARGE SCALE GENOMIC DNA]</scope>
    <source>
        <strain evidence="12 13">KCTC 42180</strain>
    </source>
</reference>
<dbReference type="PANTHER" id="PTHR30221:SF1">
    <property type="entry name" value="SMALL-CONDUCTANCE MECHANOSENSITIVE CHANNEL"/>
    <property type="match status" value="1"/>
</dbReference>
<evidence type="ECO:0000259" key="9">
    <source>
        <dbReference type="Pfam" id="PF00924"/>
    </source>
</evidence>
<dbReference type="OrthoDB" id="9809206at2"/>
<keyword evidence="3" id="KW-1003">Cell membrane</keyword>
<feature type="domain" description="Mechanosensitive ion channel MscS C-terminal" evidence="10">
    <location>
        <begin position="180"/>
        <end position="261"/>
    </location>
</feature>
<dbReference type="Proteomes" id="UP000321580">
    <property type="component" value="Unassembled WGS sequence"/>
</dbReference>
<dbReference type="GO" id="GO:0008381">
    <property type="term" value="F:mechanosensitive monoatomic ion channel activity"/>
    <property type="evidence" value="ECO:0007669"/>
    <property type="project" value="InterPro"/>
</dbReference>
<name>A0A5C6RKJ1_9BACT</name>
<dbReference type="InterPro" id="IPR023408">
    <property type="entry name" value="MscS_beta-dom_sf"/>
</dbReference>
<evidence type="ECO:0000313" key="12">
    <source>
        <dbReference type="EMBL" id="TXB62130.1"/>
    </source>
</evidence>
<evidence type="ECO:0000256" key="5">
    <source>
        <dbReference type="ARBA" id="ARBA00022989"/>
    </source>
</evidence>
<dbReference type="Gene3D" id="2.30.30.60">
    <property type="match status" value="1"/>
</dbReference>
<feature type="transmembrane region" description="Helical" evidence="8">
    <location>
        <begin position="20"/>
        <end position="41"/>
    </location>
</feature>
<dbReference type="PANTHER" id="PTHR30221">
    <property type="entry name" value="SMALL-CONDUCTANCE MECHANOSENSITIVE CHANNEL"/>
    <property type="match status" value="1"/>
</dbReference>
<feature type="domain" description="Mechanosensitive ion channel transmembrane helices 2/3" evidence="11">
    <location>
        <begin position="65"/>
        <end position="105"/>
    </location>
</feature>
<sequence>MTNVDWGSFKAWLWGLMSTIGPKLLLSLLLLGGGAFAIRLLSRLLRKAFRRYHIEPSLASFFESLFKFALYALLIVTVGTTLGIKTSSFVAIIGAAGIAIGLALQGSLANFAGGVLILIFKPFKVGDLIHVNGNLGKVVKIDILYTRLQTFDNRIITMPNGNVANSDVDNRTMQSSRRIDLNFKFDYDADIPQIREIVTRTLRQHPKVLAEPAPDLWLDQIGAYELKVIARCWVAPQDYWPVIWQQYEAVKVALAEAGVRMPLPKQEIVWQPPAQEGGGAPFGKARSAQAGS</sequence>
<evidence type="ECO:0000259" key="10">
    <source>
        <dbReference type="Pfam" id="PF21082"/>
    </source>
</evidence>
<dbReference type="InterPro" id="IPR049142">
    <property type="entry name" value="MS_channel_1st"/>
</dbReference>
<evidence type="ECO:0000256" key="1">
    <source>
        <dbReference type="ARBA" id="ARBA00004651"/>
    </source>
</evidence>
<dbReference type="InterPro" id="IPR006685">
    <property type="entry name" value="MscS_channel_2nd"/>
</dbReference>
<keyword evidence="6 8" id="KW-0472">Membrane</keyword>
<comment type="similarity">
    <text evidence="2">Belongs to the MscS (TC 1.A.23) family.</text>
</comment>
<dbReference type="Gene3D" id="3.30.70.100">
    <property type="match status" value="1"/>
</dbReference>
<evidence type="ECO:0000256" key="4">
    <source>
        <dbReference type="ARBA" id="ARBA00022692"/>
    </source>
</evidence>
<evidence type="ECO:0000256" key="8">
    <source>
        <dbReference type="SAM" id="Phobius"/>
    </source>
</evidence>
<evidence type="ECO:0000256" key="2">
    <source>
        <dbReference type="ARBA" id="ARBA00008017"/>
    </source>
</evidence>
<evidence type="ECO:0000256" key="7">
    <source>
        <dbReference type="SAM" id="MobiDB-lite"/>
    </source>
</evidence>
<dbReference type="InterPro" id="IPR049278">
    <property type="entry name" value="MS_channel_C"/>
</dbReference>
<comment type="caution">
    <text evidence="12">The sequence shown here is derived from an EMBL/GenBank/DDBJ whole genome shotgun (WGS) entry which is preliminary data.</text>
</comment>
<dbReference type="InterPro" id="IPR011066">
    <property type="entry name" value="MscS_channel_C_sf"/>
</dbReference>
<feature type="region of interest" description="Disordered" evidence="7">
    <location>
        <begin position="272"/>
        <end position="292"/>
    </location>
</feature>
<dbReference type="Pfam" id="PF21088">
    <property type="entry name" value="MS_channel_1st"/>
    <property type="match status" value="1"/>
</dbReference>
<feature type="transmembrane region" description="Helical" evidence="8">
    <location>
        <begin position="61"/>
        <end position="84"/>
    </location>
</feature>
<dbReference type="Gene3D" id="1.10.287.1260">
    <property type="match status" value="1"/>
</dbReference>
<dbReference type="AlphaFoldDB" id="A0A5C6RKJ1"/>
<dbReference type="EMBL" id="VOOR01000036">
    <property type="protein sequence ID" value="TXB62130.1"/>
    <property type="molecule type" value="Genomic_DNA"/>
</dbReference>
<accession>A0A5C6RKJ1</accession>
<dbReference type="Pfam" id="PF21082">
    <property type="entry name" value="MS_channel_3rd"/>
    <property type="match status" value="1"/>
</dbReference>
<dbReference type="SUPFAM" id="SSF50182">
    <property type="entry name" value="Sm-like ribonucleoproteins"/>
    <property type="match status" value="1"/>
</dbReference>
<evidence type="ECO:0000313" key="13">
    <source>
        <dbReference type="Proteomes" id="UP000321580"/>
    </source>
</evidence>
<keyword evidence="5 8" id="KW-1133">Transmembrane helix</keyword>
<gene>
    <name evidence="12" type="ORF">FRY97_15560</name>
</gene>
<dbReference type="GO" id="GO:0005886">
    <property type="term" value="C:plasma membrane"/>
    <property type="evidence" value="ECO:0007669"/>
    <property type="project" value="UniProtKB-SubCell"/>
</dbReference>
<dbReference type="SUPFAM" id="SSF82861">
    <property type="entry name" value="Mechanosensitive channel protein MscS (YggB), transmembrane region"/>
    <property type="match status" value="1"/>
</dbReference>
<evidence type="ECO:0000256" key="3">
    <source>
        <dbReference type="ARBA" id="ARBA00022475"/>
    </source>
</evidence>
<feature type="transmembrane region" description="Helical" evidence="8">
    <location>
        <begin position="90"/>
        <end position="120"/>
    </location>
</feature>
<dbReference type="InterPro" id="IPR045275">
    <property type="entry name" value="MscS_archaea/bacteria_type"/>
</dbReference>
<protein>
    <submittedName>
        <fullName evidence="12">Mechanosensitive ion channel family protein</fullName>
    </submittedName>
</protein>
<dbReference type="SUPFAM" id="SSF82689">
    <property type="entry name" value="Mechanosensitive channel protein MscS (YggB), C-terminal domain"/>
    <property type="match status" value="1"/>
</dbReference>
<keyword evidence="13" id="KW-1185">Reference proteome</keyword>
<organism evidence="12 13">
    <name type="scientific">Phaeodactylibacter luteus</name>
    <dbReference type="NCBI Taxonomy" id="1564516"/>
    <lineage>
        <taxon>Bacteria</taxon>
        <taxon>Pseudomonadati</taxon>
        <taxon>Bacteroidota</taxon>
        <taxon>Saprospiria</taxon>
        <taxon>Saprospirales</taxon>
        <taxon>Haliscomenobacteraceae</taxon>
        <taxon>Phaeodactylibacter</taxon>
    </lineage>
</organism>
<dbReference type="InterPro" id="IPR010920">
    <property type="entry name" value="LSM_dom_sf"/>
</dbReference>
<dbReference type="Pfam" id="PF00924">
    <property type="entry name" value="MS_channel_2nd"/>
    <property type="match status" value="1"/>
</dbReference>
<dbReference type="RefSeq" id="WP_147168485.1">
    <property type="nucleotide sequence ID" value="NZ_VOOR01000036.1"/>
</dbReference>
<evidence type="ECO:0000259" key="11">
    <source>
        <dbReference type="Pfam" id="PF21088"/>
    </source>
</evidence>
<evidence type="ECO:0000256" key="6">
    <source>
        <dbReference type="ARBA" id="ARBA00023136"/>
    </source>
</evidence>
<proteinExistence type="inferred from homology"/>
<comment type="subcellular location">
    <subcellularLocation>
        <location evidence="1">Cell membrane</location>
        <topology evidence="1">Multi-pass membrane protein</topology>
    </subcellularLocation>
</comment>
<feature type="domain" description="Mechanosensitive ion channel MscS" evidence="9">
    <location>
        <begin position="107"/>
        <end position="171"/>
    </location>
</feature>
<keyword evidence="4 8" id="KW-0812">Transmembrane</keyword>
<dbReference type="InterPro" id="IPR011014">
    <property type="entry name" value="MscS_channel_TM-2"/>
</dbReference>